<feature type="transmembrane region" description="Helical" evidence="6">
    <location>
        <begin position="148"/>
        <end position="166"/>
    </location>
</feature>
<evidence type="ECO:0000256" key="6">
    <source>
        <dbReference type="SAM" id="Phobius"/>
    </source>
</evidence>
<evidence type="ECO:0000256" key="5">
    <source>
        <dbReference type="SAM" id="MobiDB-lite"/>
    </source>
</evidence>
<dbReference type="EMBL" id="KN848067">
    <property type="protein sequence ID" value="KIY00264.1"/>
    <property type="molecule type" value="Genomic_DNA"/>
</dbReference>
<feature type="transmembrane region" description="Helical" evidence="6">
    <location>
        <begin position="242"/>
        <end position="268"/>
    </location>
</feature>
<feature type="region of interest" description="Disordered" evidence="5">
    <location>
        <begin position="1"/>
        <end position="45"/>
    </location>
</feature>
<dbReference type="RefSeq" id="XP_016634386.1">
    <property type="nucleotide sequence ID" value="XM_016774459.1"/>
</dbReference>
<evidence type="ECO:0000259" key="7">
    <source>
        <dbReference type="PROSITE" id="PS50850"/>
    </source>
</evidence>
<dbReference type="CDD" id="cd17323">
    <property type="entry name" value="MFS_Tpo1_MDR_like"/>
    <property type="match status" value="1"/>
</dbReference>
<dbReference type="GO" id="GO:0005886">
    <property type="term" value="C:plasma membrane"/>
    <property type="evidence" value="ECO:0007669"/>
    <property type="project" value="TreeGrafter"/>
</dbReference>
<accession>A0A0D2KU32</accession>
<dbReference type="Gene3D" id="1.20.1250.20">
    <property type="entry name" value="MFS general substrate transporter like domains"/>
    <property type="match status" value="1"/>
</dbReference>
<name>A0A0D2KU32_9EURO</name>
<comment type="subcellular location">
    <subcellularLocation>
        <location evidence="1">Membrane</location>
        <topology evidence="1">Multi-pass membrane protein</topology>
    </subcellularLocation>
</comment>
<feature type="transmembrane region" description="Helical" evidence="6">
    <location>
        <begin position="447"/>
        <end position="466"/>
    </location>
</feature>
<feature type="domain" description="Major facilitator superfamily (MFS) profile" evidence="7">
    <location>
        <begin position="83"/>
        <end position="526"/>
    </location>
</feature>
<dbReference type="PROSITE" id="PS50850">
    <property type="entry name" value="MFS"/>
    <property type="match status" value="1"/>
</dbReference>
<feature type="transmembrane region" description="Helical" evidence="6">
    <location>
        <begin position="121"/>
        <end position="141"/>
    </location>
</feature>
<feature type="compositionally biased region" description="Basic and acidic residues" evidence="5">
    <location>
        <begin position="19"/>
        <end position="33"/>
    </location>
</feature>
<feature type="transmembrane region" description="Helical" evidence="6">
    <location>
        <begin position="354"/>
        <end position="375"/>
    </location>
</feature>
<dbReference type="OrthoDB" id="446368at2759"/>
<keyword evidence="2 6" id="KW-0812">Transmembrane</keyword>
<feature type="transmembrane region" description="Helical" evidence="6">
    <location>
        <begin position="211"/>
        <end position="230"/>
    </location>
</feature>
<proteinExistence type="predicted"/>
<feature type="transmembrane region" description="Helical" evidence="6">
    <location>
        <begin position="396"/>
        <end position="415"/>
    </location>
</feature>
<feature type="transmembrane region" description="Helical" evidence="6">
    <location>
        <begin position="315"/>
        <end position="334"/>
    </location>
</feature>
<dbReference type="Proteomes" id="UP000053411">
    <property type="component" value="Unassembled WGS sequence"/>
</dbReference>
<reference evidence="8 9" key="1">
    <citation type="submission" date="2015-01" db="EMBL/GenBank/DDBJ databases">
        <title>The Genome Sequence of Fonsecaea multimorphosa CBS 102226.</title>
        <authorList>
            <consortium name="The Broad Institute Genomics Platform"/>
            <person name="Cuomo C."/>
            <person name="de Hoog S."/>
            <person name="Gorbushina A."/>
            <person name="Stielow B."/>
            <person name="Teixiera M."/>
            <person name="Abouelleil A."/>
            <person name="Chapman S.B."/>
            <person name="Priest M."/>
            <person name="Young S.K."/>
            <person name="Wortman J."/>
            <person name="Nusbaum C."/>
            <person name="Birren B."/>
        </authorList>
    </citation>
    <scope>NUCLEOTIDE SEQUENCE [LARGE SCALE GENOMIC DNA]</scope>
    <source>
        <strain evidence="8 9">CBS 102226</strain>
    </source>
</reference>
<feature type="transmembrane region" description="Helical" evidence="6">
    <location>
        <begin position="421"/>
        <end position="440"/>
    </location>
</feature>
<keyword evidence="4 6" id="KW-0472">Membrane</keyword>
<evidence type="ECO:0000313" key="9">
    <source>
        <dbReference type="Proteomes" id="UP000053411"/>
    </source>
</evidence>
<dbReference type="AlphaFoldDB" id="A0A0D2KU32"/>
<feature type="transmembrane region" description="Helical" evidence="6">
    <location>
        <begin position="81"/>
        <end position="101"/>
    </location>
</feature>
<keyword evidence="9" id="KW-1185">Reference proteome</keyword>
<dbReference type="Pfam" id="PF07690">
    <property type="entry name" value="MFS_1"/>
    <property type="match status" value="1"/>
</dbReference>
<dbReference type="InterPro" id="IPR036259">
    <property type="entry name" value="MFS_trans_sf"/>
</dbReference>
<protein>
    <recommendedName>
        <fullName evidence="7">Major facilitator superfamily (MFS) profile domain-containing protein</fullName>
    </recommendedName>
</protein>
<dbReference type="PANTHER" id="PTHR23502:SF47">
    <property type="entry name" value="MAJOR FACILITATOR SUPERFAMILY (MFS) PROFILE DOMAIN-CONTAINING PROTEIN-RELATED"/>
    <property type="match status" value="1"/>
</dbReference>
<dbReference type="SUPFAM" id="SSF103473">
    <property type="entry name" value="MFS general substrate transporter"/>
    <property type="match status" value="1"/>
</dbReference>
<evidence type="ECO:0000256" key="2">
    <source>
        <dbReference type="ARBA" id="ARBA00022692"/>
    </source>
</evidence>
<dbReference type="FunFam" id="1.20.1250.20:FF:000011">
    <property type="entry name" value="MFS multidrug transporter, putative"/>
    <property type="match status" value="1"/>
</dbReference>
<keyword evidence="3 6" id="KW-1133">Transmembrane helix</keyword>
<dbReference type="VEuPathDB" id="FungiDB:Z520_03949"/>
<feature type="transmembrane region" description="Helical" evidence="6">
    <location>
        <begin position="178"/>
        <end position="199"/>
    </location>
</feature>
<dbReference type="InterPro" id="IPR011701">
    <property type="entry name" value="MFS"/>
</dbReference>
<organism evidence="8 9">
    <name type="scientific">Fonsecaea multimorphosa CBS 102226</name>
    <dbReference type="NCBI Taxonomy" id="1442371"/>
    <lineage>
        <taxon>Eukaryota</taxon>
        <taxon>Fungi</taxon>
        <taxon>Dikarya</taxon>
        <taxon>Ascomycota</taxon>
        <taxon>Pezizomycotina</taxon>
        <taxon>Eurotiomycetes</taxon>
        <taxon>Chaetothyriomycetidae</taxon>
        <taxon>Chaetothyriales</taxon>
        <taxon>Herpotrichiellaceae</taxon>
        <taxon>Fonsecaea</taxon>
    </lineage>
</organism>
<dbReference type="PANTHER" id="PTHR23502">
    <property type="entry name" value="MAJOR FACILITATOR SUPERFAMILY"/>
    <property type="match status" value="1"/>
</dbReference>
<gene>
    <name evidence="8" type="ORF">Z520_03949</name>
</gene>
<evidence type="ECO:0000313" key="8">
    <source>
        <dbReference type="EMBL" id="KIY00264.1"/>
    </source>
</evidence>
<dbReference type="GeneID" id="27709695"/>
<dbReference type="InterPro" id="IPR020846">
    <property type="entry name" value="MFS_dom"/>
</dbReference>
<evidence type="ECO:0000256" key="4">
    <source>
        <dbReference type="ARBA" id="ARBA00023136"/>
    </source>
</evidence>
<sequence>MVEELENSGGSLHNSELISDDRQDNDTEPKEYLPEAMRSSSPVLAVGSPRRATEVGKATNIVEWEKGDRENPHSWSFARKIYITMVINTLPLVVNIGSSIMSSASTAIGKEYSVGSEVTTLTTSLYLMGYATGPFLFGPISERLGRKVPLIIGLLGFASFCLPIALAQNLYTVMICRFFMGFFGSSSMAITAGAMSDIWNTLVGRGIGVDYFVLMAFIGPVIGPVLGAFVTKSHLGWRWTMWIMAIVAFTDLIFAFLLLPETYAPVLLAKKAARLRIQTRNWALHSRLEETTTDLKTLAKVYLVRPWILLGTEPIHLLITVYISFAYAVLFLFFESFPISFVEDRHWKPQIGALSFLGLLVGALIAFVLVAYYTLTVYAREVALTTTGVIVPERRLPPMMAGAVVFPIGFFWFAWTSDPTIPWPAQVISTALVGAGIYIVMIQGLKYLVDVYLLVANSAISANTAVRSLTAAGFPLFAIPMYHKLGVAWATSLLGFLSLVMVPIPVLFYVYGQKLRAMSRGALNTL</sequence>
<dbReference type="GO" id="GO:0022857">
    <property type="term" value="F:transmembrane transporter activity"/>
    <property type="evidence" value="ECO:0007669"/>
    <property type="project" value="InterPro"/>
</dbReference>
<evidence type="ECO:0000256" key="3">
    <source>
        <dbReference type="ARBA" id="ARBA00022989"/>
    </source>
</evidence>
<feature type="compositionally biased region" description="Polar residues" evidence="5">
    <location>
        <begin position="8"/>
        <end position="17"/>
    </location>
</feature>
<feature type="transmembrane region" description="Helical" evidence="6">
    <location>
        <begin position="486"/>
        <end position="511"/>
    </location>
</feature>
<evidence type="ECO:0000256" key="1">
    <source>
        <dbReference type="ARBA" id="ARBA00004141"/>
    </source>
</evidence>